<dbReference type="RefSeq" id="WP_136891612.1">
    <property type="nucleotide sequence ID" value="NZ_CP034413.3"/>
</dbReference>
<gene>
    <name evidence="4" type="ORF">EIO64_15360</name>
</gene>
<feature type="chain" id="PRO_5039208846" evidence="2">
    <location>
        <begin position="24"/>
        <end position="363"/>
    </location>
</feature>
<dbReference type="Pfam" id="PF00395">
    <property type="entry name" value="SLH"/>
    <property type="match status" value="1"/>
</dbReference>
<name>A0A4D7B1U2_9FIRM</name>
<feature type="domain" description="SLH" evidence="3">
    <location>
        <begin position="223"/>
        <end position="286"/>
    </location>
</feature>
<evidence type="ECO:0000313" key="4">
    <source>
        <dbReference type="EMBL" id="QCI60417.1"/>
    </source>
</evidence>
<dbReference type="GeneID" id="89522704"/>
<dbReference type="Proteomes" id="UP000298642">
    <property type="component" value="Chromosome"/>
</dbReference>
<feature type="signal peptide" evidence="2">
    <location>
        <begin position="1"/>
        <end position="23"/>
    </location>
</feature>
<organism evidence="4 5">
    <name type="scientific">Dysosmobacter welbionis</name>
    <dbReference type="NCBI Taxonomy" id="2093857"/>
    <lineage>
        <taxon>Bacteria</taxon>
        <taxon>Bacillati</taxon>
        <taxon>Bacillota</taxon>
        <taxon>Clostridia</taxon>
        <taxon>Eubacteriales</taxon>
        <taxon>Oscillospiraceae</taxon>
        <taxon>Dysosmobacter</taxon>
    </lineage>
</organism>
<keyword evidence="5" id="KW-1185">Reference proteome</keyword>
<dbReference type="AlphaFoldDB" id="A0A4D7B1U2"/>
<evidence type="ECO:0000256" key="1">
    <source>
        <dbReference type="ARBA" id="ARBA00022737"/>
    </source>
</evidence>
<evidence type="ECO:0000256" key="2">
    <source>
        <dbReference type="SAM" id="SignalP"/>
    </source>
</evidence>
<reference evidence="5" key="1">
    <citation type="submission" date="2018-12" db="EMBL/GenBank/DDBJ databases">
        <title>Dusodibacter welbiota gen. nov., sp. nov., isolated from human faeces and emended description of the Oscillibacter genus.</title>
        <authorList>
            <person name="Le Roy T."/>
            <person name="Van der Smissen P."/>
            <person name="Delzenne N."/>
            <person name="Muccioli G."/>
            <person name="Collet J.F."/>
            <person name="Cani P.D."/>
        </authorList>
    </citation>
    <scope>NUCLEOTIDE SEQUENCE [LARGE SCALE GENOMIC DNA]</scope>
    <source>
        <strain evidence="5">J115</strain>
    </source>
</reference>
<sequence length="363" mass="38068">MTRKTKTALITVCLLLTVTVVYALAAAGGASDPLASLSYLTGTFTDAVDQRVEEKLDASDQALLNGDAAPSDGGAATWMETRLKAGDALTGSTGTGVLLLAGGMQVTFNSGAVVDVTTGTIVTSGSALTASHRYLVAEETTAVFTVTSKTAVVDYQGPYAFSYSTNTDYNAIAVALKTMHLFQGSFTGYGDGYDLEVAPTRLQALIMFIRVLGEENDALAYTGSTPFTDITSGTQSEKYVGYAYSKGYTNGYSATTFRPSQTVTASQYMEFILRALGYSSADNKDLSGTLTNALTNGVITEGELAALQGGTFLRADLAYVSYYALDAAVSGSRQTLGDTLMDKGVFTVREKQAADALVTSGRK</sequence>
<dbReference type="KEGG" id="obj:EIO64_15360"/>
<protein>
    <submittedName>
        <fullName evidence="4">S-layer homology domain-containing protein</fullName>
    </submittedName>
</protein>
<keyword evidence="1" id="KW-0677">Repeat</keyword>
<evidence type="ECO:0000313" key="5">
    <source>
        <dbReference type="Proteomes" id="UP000298642"/>
    </source>
</evidence>
<dbReference type="EMBL" id="CP034413">
    <property type="protein sequence ID" value="QCI60417.1"/>
    <property type="molecule type" value="Genomic_DNA"/>
</dbReference>
<accession>A0A4D7B1U2</accession>
<dbReference type="InterPro" id="IPR001119">
    <property type="entry name" value="SLH_dom"/>
</dbReference>
<dbReference type="PROSITE" id="PS51272">
    <property type="entry name" value="SLH"/>
    <property type="match status" value="1"/>
</dbReference>
<keyword evidence="2" id="KW-0732">Signal</keyword>
<evidence type="ECO:0000259" key="3">
    <source>
        <dbReference type="PROSITE" id="PS51272"/>
    </source>
</evidence>
<proteinExistence type="predicted"/>